<dbReference type="Proteomes" id="UP000030655">
    <property type="component" value="Unassembled WGS sequence"/>
</dbReference>
<keyword evidence="2" id="KW-1185">Reference proteome</keyword>
<sequence length="102" mass="11633">MQSFKIKKSLDISGNTVGKIMNKLMLKIPEQDFRNNKLRCPGFIVRIDETMRNYKCKSHRGRSPKNKIDDLSIIKCSNGILRGFPCNIPKKDTHTILAIISA</sequence>
<evidence type="ECO:0000313" key="2">
    <source>
        <dbReference type="Proteomes" id="UP000030655"/>
    </source>
</evidence>
<dbReference type="VEuPathDB" id="MicrosporidiaDB:H312_02210"/>
<reference evidence="2" key="1">
    <citation type="submission" date="2013-02" db="EMBL/GenBank/DDBJ databases">
        <authorList>
            <consortium name="The Broad Institute Genome Sequencing Platform"/>
            <person name="Cuomo C."/>
            <person name="Becnel J."/>
            <person name="Sanscrainte N."/>
            <person name="Walker B."/>
            <person name="Young S.K."/>
            <person name="Zeng Q."/>
            <person name="Gargeya S."/>
            <person name="Fitzgerald M."/>
            <person name="Haas B."/>
            <person name="Abouelleil A."/>
            <person name="Alvarado L."/>
            <person name="Arachchi H.M."/>
            <person name="Berlin A.M."/>
            <person name="Chapman S.B."/>
            <person name="Dewar J."/>
            <person name="Goldberg J."/>
            <person name="Griggs A."/>
            <person name="Gujja S."/>
            <person name="Hansen M."/>
            <person name="Howarth C."/>
            <person name="Imamovic A."/>
            <person name="Larimer J."/>
            <person name="McCowan C."/>
            <person name="Murphy C."/>
            <person name="Neiman D."/>
            <person name="Pearson M."/>
            <person name="Priest M."/>
            <person name="Roberts A."/>
            <person name="Saif S."/>
            <person name="Shea T."/>
            <person name="Sisk P."/>
            <person name="Sykes S."/>
            <person name="Wortman J."/>
            <person name="Nusbaum C."/>
            <person name="Birren B."/>
        </authorList>
    </citation>
    <scope>NUCLEOTIDE SEQUENCE [LARGE SCALE GENOMIC DNA]</scope>
    <source>
        <strain evidence="2">PRA339</strain>
    </source>
</reference>
<dbReference type="EMBL" id="KK365184">
    <property type="protein sequence ID" value="KCZ80384.1"/>
    <property type="molecule type" value="Genomic_DNA"/>
</dbReference>
<reference evidence="1 2" key="2">
    <citation type="submission" date="2014-03" db="EMBL/GenBank/DDBJ databases">
        <title>The Genome Sequence of Anncaliia algerae insect isolate PRA339.</title>
        <authorList>
            <consortium name="The Broad Institute Genome Sequencing Platform"/>
            <consortium name="The Broad Institute Genome Sequencing Center for Infectious Disease"/>
            <person name="Cuomo C."/>
            <person name="Becnel J."/>
            <person name="Sanscrainte N."/>
            <person name="Walker B."/>
            <person name="Young S.K."/>
            <person name="Zeng Q."/>
            <person name="Gargeya S."/>
            <person name="Fitzgerald M."/>
            <person name="Haas B."/>
            <person name="Abouelleil A."/>
            <person name="Alvarado L."/>
            <person name="Arachchi H.M."/>
            <person name="Berlin A.M."/>
            <person name="Chapman S.B."/>
            <person name="Dewar J."/>
            <person name="Goldberg J."/>
            <person name="Griggs A."/>
            <person name="Gujja S."/>
            <person name="Hansen M."/>
            <person name="Howarth C."/>
            <person name="Imamovic A."/>
            <person name="Larimer J."/>
            <person name="McCowan C."/>
            <person name="Murphy C."/>
            <person name="Neiman D."/>
            <person name="Pearson M."/>
            <person name="Priest M."/>
            <person name="Roberts A."/>
            <person name="Saif S."/>
            <person name="Shea T."/>
            <person name="Sisk P."/>
            <person name="Sykes S."/>
            <person name="Wortman J."/>
            <person name="Nusbaum C."/>
            <person name="Birren B."/>
        </authorList>
    </citation>
    <scope>NUCLEOTIDE SEQUENCE [LARGE SCALE GENOMIC DNA]</scope>
    <source>
        <strain evidence="1 2">PRA339</strain>
    </source>
</reference>
<dbReference type="HOGENOM" id="CLU_044348_7_0_1"/>
<gene>
    <name evidence="1" type="ORF">H312_02210</name>
</gene>
<dbReference type="OrthoDB" id="10318614at2759"/>
<evidence type="ECO:0000313" key="1">
    <source>
        <dbReference type="EMBL" id="KCZ80384.1"/>
    </source>
</evidence>
<organism evidence="1 2">
    <name type="scientific">Anncaliia algerae PRA339</name>
    <dbReference type="NCBI Taxonomy" id="1288291"/>
    <lineage>
        <taxon>Eukaryota</taxon>
        <taxon>Fungi</taxon>
        <taxon>Fungi incertae sedis</taxon>
        <taxon>Microsporidia</taxon>
        <taxon>Tubulinosematoidea</taxon>
        <taxon>Tubulinosematidae</taxon>
        <taxon>Anncaliia</taxon>
    </lineage>
</organism>
<dbReference type="AlphaFoldDB" id="A0A059F063"/>
<proteinExistence type="predicted"/>
<evidence type="ECO:0008006" key="3">
    <source>
        <dbReference type="Google" id="ProtNLM"/>
    </source>
</evidence>
<protein>
    <recommendedName>
        <fullName evidence="3">ISXO2-like transposase domain-containing protein</fullName>
    </recommendedName>
</protein>
<accession>A0A059F063</accession>
<name>A0A059F063_9MICR</name>